<dbReference type="AlphaFoldDB" id="X1IS78"/>
<dbReference type="EMBL" id="BARU01037175">
    <property type="protein sequence ID" value="GAH85311.1"/>
    <property type="molecule type" value="Genomic_DNA"/>
</dbReference>
<feature type="compositionally biased region" description="Polar residues" evidence="1">
    <location>
        <begin position="50"/>
        <end position="70"/>
    </location>
</feature>
<proteinExistence type="predicted"/>
<name>X1IS78_9ZZZZ</name>
<reference evidence="2" key="1">
    <citation type="journal article" date="2014" name="Front. Microbiol.">
        <title>High frequency of phylogenetically diverse reductive dehalogenase-homologous genes in deep subseafloor sedimentary metagenomes.</title>
        <authorList>
            <person name="Kawai M."/>
            <person name="Futagami T."/>
            <person name="Toyoda A."/>
            <person name="Takaki Y."/>
            <person name="Nishi S."/>
            <person name="Hori S."/>
            <person name="Arai W."/>
            <person name="Tsubouchi T."/>
            <person name="Morono Y."/>
            <person name="Uchiyama I."/>
            <person name="Ito T."/>
            <person name="Fujiyama A."/>
            <person name="Inagaki F."/>
            <person name="Takami H."/>
        </authorList>
    </citation>
    <scope>NUCLEOTIDE SEQUENCE</scope>
    <source>
        <strain evidence="2">Expedition CK06-06</strain>
    </source>
</reference>
<organism evidence="2">
    <name type="scientific">marine sediment metagenome</name>
    <dbReference type="NCBI Taxonomy" id="412755"/>
    <lineage>
        <taxon>unclassified sequences</taxon>
        <taxon>metagenomes</taxon>
        <taxon>ecological metagenomes</taxon>
    </lineage>
</organism>
<dbReference type="SUPFAM" id="SSF110849">
    <property type="entry name" value="ParB/Sulfiredoxin"/>
    <property type="match status" value="1"/>
</dbReference>
<accession>X1IS78</accession>
<comment type="caution">
    <text evidence="2">The sequence shown here is derived from an EMBL/GenBank/DDBJ whole genome shotgun (WGS) entry which is preliminary data.</text>
</comment>
<evidence type="ECO:0000313" key="2">
    <source>
        <dbReference type="EMBL" id="GAH85311.1"/>
    </source>
</evidence>
<dbReference type="InterPro" id="IPR036086">
    <property type="entry name" value="ParB/Sulfiredoxin_sf"/>
</dbReference>
<gene>
    <name evidence="2" type="ORF">S03H2_57962</name>
</gene>
<protein>
    <submittedName>
        <fullName evidence="2">Uncharacterized protein</fullName>
    </submittedName>
</protein>
<feature type="region of interest" description="Disordered" evidence="1">
    <location>
        <begin position="48"/>
        <end position="70"/>
    </location>
</feature>
<sequence length="70" mass="7999">MKVKIKDLEPNPFRDMDHYPINPEKIESLKNSISQTGFWDNILARKSNGKDSTASLSSSPFSNIFNRSRV</sequence>
<evidence type="ECO:0000256" key="1">
    <source>
        <dbReference type="SAM" id="MobiDB-lite"/>
    </source>
</evidence>